<dbReference type="PANTHER" id="PTHR11910">
    <property type="entry name" value="ATP SYNTHASE DELTA CHAIN"/>
    <property type="match status" value="1"/>
</dbReference>
<evidence type="ECO:0000256" key="4">
    <source>
        <dbReference type="ARBA" id="ARBA00023065"/>
    </source>
</evidence>
<keyword evidence="3 7" id="KW-0375">Hydrogen ion transport</keyword>
<organism evidence="8 9">
    <name type="scientific">Mumia zhuanghuii</name>
    <dbReference type="NCBI Taxonomy" id="2585211"/>
    <lineage>
        <taxon>Bacteria</taxon>
        <taxon>Bacillati</taxon>
        <taxon>Actinomycetota</taxon>
        <taxon>Actinomycetes</taxon>
        <taxon>Propionibacteriales</taxon>
        <taxon>Nocardioidaceae</taxon>
        <taxon>Mumia</taxon>
    </lineage>
</organism>
<dbReference type="GO" id="GO:0046933">
    <property type="term" value="F:proton-transporting ATP synthase activity, rotational mechanism"/>
    <property type="evidence" value="ECO:0007669"/>
    <property type="project" value="UniProtKB-UniRule"/>
</dbReference>
<evidence type="ECO:0000256" key="5">
    <source>
        <dbReference type="ARBA" id="ARBA00023136"/>
    </source>
</evidence>
<accession>A0A5Q6S0J3</accession>
<dbReference type="OrthoDB" id="5242917at2"/>
<dbReference type="GO" id="GO:0045259">
    <property type="term" value="C:proton-transporting ATP synthase complex"/>
    <property type="evidence" value="ECO:0007669"/>
    <property type="project" value="UniProtKB-KW"/>
</dbReference>
<dbReference type="RefSeq" id="WP_149769331.1">
    <property type="nucleotide sequence ID" value="NZ_VDFQ02000002.1"/>
</dbReference>
<dbReference type="NCBIfam" id="NF009967">
    <property type="entry name" value="PRK13430.1"/>
    <property type="match status" value="1"/>
</dbReference>
<dbReference type="HAMAP" id="MF_01416">
    <property type="entry name" value="ATP_synth_delta_bact"/>
    <property type="match status" value="1"/>
</dbReference>
<keyword evidence="7" id="KW-0139">CF(1)</keyword>
<sequence length="269" mass="27664">MRGVSATSRAQVLDTVGGATADGAQGVAVGTELFAVVGALDSNPVLRRVLSDPATEADAKAGLVGTLFGDKIGAGALDVVGAAARGRWSAGRDLADALEQAGVQAVLSAADSAGSLATVADTLFAFTRVVTGNPELRQTLSDRSASVEGRQELVSRLLGDHADEVSLALARQAVASRGRSYETAIVDYAQDAIVREGRLQARVVAAYALDDDEKQRLAGALARKYGRDVHVDVTVDPDVIGGISVEIAGERIDSTVSTRLADARRALAG</sequence>
<keyword evidence="6 7" id="KW-0066">ATP synthesis</keyword>
<protein>
    <recommendedName>
        <fullName evidence="7">ATP synthase subunit delta</fullName>
    </recommendedName>
    <alternativeName>
        <fullName evidence="7">ATP synthase F(1) sector subunit delta</fullName>
    </alternativeName>
    <alternativeName>
        <fullName evidence="7">F-type ATPase subunit delta</fullName>
        <shortName evidence="7">F-ATPase subunit delta</shortName>
    </alternativeName>
</protein>
<evidence type="ECO:0000256" key="2">
    <source>
        <dbReference type="ARBA" id="ARBA00022448"/>
    </source>
</evidence>
<proteinExistence type="inferred from homology"/>
<evidence type="ECO:0000313" key="8">
    <source>
        <dbReference type="EMBL" id="KAA1423812.1"/>
    </source>
</evidence>
<comment type="subcellular location">
    <subcellularLocation>
        <location evidence="7">Cell membrane</location>
        <topology evidence="7">Peripheral membrane protein</topology>
    </subcellularLocation>
    <subcellularLocation>
        <location evidence="1">Membrane</location>
    </subcellularLocation>
</comment>
<evidence type="ECO:0000313" key="9">
    <source>
        <dbReference type="Proteomes" id="UP000307768"/>
    </source>
</evidence>
<keyword evidence="2 7" id="KW-0813">Transport</keyword>
<keyword evidence="5 7" id="KW-0472">Membrane</keyword>
<dbReference type="EMBL" id="VDFQ02000002">
    <property type="protein sequence ID" value="KAA1423812.1"/>
    <property type="molecule type" value="Genomic_DNA"/>
</dbReference>
<keyword evidence="7" id="KW-1003">Cell membrane</keyword>
<comment type="function">
    <text evidence="7">This protein is part of the stalk that links CF(0) to CF(1). It either transmits conformational changes from CF(0) to CF(1) or is implicated in proton conduction.</text>
</comment>
<dbReference type="Pfam" id="PF00213">
    <property type="entry name" value="OSCP"/>
    <property type="match status" value="1"/>
</dbReference>
<evidence type="ECO:0000256" key="7">
    <source>
        <dbReference type="HAMAP-Rule" id="MF_01416"/>
    </source>
</evidence>
<comment type="function">
    <text evidence="7">F(1)F(0) ATP synthase produces ATP from ADP in the presence of a proton or sodium gradient. F-type ATPases consist of two structural domains, F(1) containing the extramembraneous catalytic core and F(0) containing the membrane proton channel, linked together by a central stalk and a peripheral stalk. During catalysis, ATP synthesis in the catalytic domain of F(1) is coupled via a rotary mechanism of the central stalk subunits to proton translocation.</text>
</comment>
<keyword evidence="4 7" id="KW-0406">Ion transport</keyword>
<dbReference type="InterPro" id="IPR000711">
    <property type="entry name" value="ATPase_OSCP/dsu"/>
</dbReference>
<evidence type="ECO:0000256" key="6">
    <source>
        <dbReference type="ARBA" id="ARBA00023310"/>
    </source>
</evidence>
<comment type="caution">
    <text evidence="8">The sequence shown here is derived from an EMBL/GenBank/DDBJ whole genome shotgun (WGS) entry which is preliminary data.</text>
</comment>
<name>A0A5Q6S0J3_9ACTN</name>
<reference evidence="8 9" key="1">
    <citation type="submission" date="2019-09" db="EMBL/GenBank/DDBJ databases">
        <title>Mumia zhuanghuii sp. nov. isolated from the intestinal contents of plateau pika (Ochotona curzoniae) in the Qinghai-Tibet plateau of China.</title>
        <authorList>
            <person name="Tian Z."/>
        </authorList>
    </citation>
    <scope>NUCLEOTIDE SEQUENCE [LARGE SCALE GENOMIC DNA]</scope>
    <source>
        <strain evidence="9">350</strain>
    </source>
</reference>
<dbReference type="Proteomes" id="UP000307768">
    <property type="component" value="Unassembled WGS sequence"/>
</dbReference>
<comment type="similarity">
    <text evidence="7">Belongs to the ATPase delta chain family.</text>
</comment>
<dbReference type="GO" id="GO:0005886">
    <property type="term" value="C:plasma membrane"/>
    <property type="evidence" value="ECO:0007669"/>
    <property type="project" value="UniProtKB-SubCell"/>
</dbReference>
<dbReference type="NCBIfam" id="TIGR01145">
    <property type="entry name" value="ATP_synt_delta"/>
    <property type="match status" value="1"/>
</dbReference>
<dbReference type="AlphaFoldDB" id="A0A5Q6S0J3"/>
<evidence type="ECO:0000256" key="1">
    <source>
        <dbReference type="ARBA" id="ARBA00004370"/>
    </source>
</evidence>
<gene>
    <name evidence="7" type="primary">atpH</name>
    <name evidence="8" type="ORF">FE697_009625</name>
</gene>
<evidence type="ECO:0000256" key="3">
    <source>
        <dbReference type="ARBA" id="ARBA00022781"/>
    </source>
</evidence>